<dbReference type="InterPro" id="IPR003442">
    <property type="entry name" value="T6A_TsaE"/>
</dbReference>
<dbReference type="GO" id="GO:0002949">
    <property type="term" value="P:tRNA threonylcarbamoyladenosine modification"/>
    <property type="evidence" value="ECO:0007669"/>
    <property type="project" value="InterPro"/>
</dbReference>
<dbReference type="EMBL" id="CP005076">
    <property type="protein sequence ID" value="AGR41863.1"/>
    <property type="molecule type" value="Genomic_DNA"/>
</dbReference>
<evidence type="ECO:0000256" key="6">
    <source>
        <dbReference type="ARBA" id="ARBA00022723"/>
    </source>
</evidence>
<evidence type="ECO:0000256" key="2">
    <source>
        <dbReference type="ARBA" id="ARBA00007599"/>
    </source>
</evidence>
<keyword evidence="6" id="KW-0479">Metal-binding</keyword>
<dbReference type="PATRIC" id="fig|1276221.3.peg.156"/>
<evidence type="ECO:0000256" key="7">
    <source>
        <dbReference type="ARBA" id="ARBA00022741"/>
    </source>
</evidence>
<keyword evidence="7" id="KW-0547">Nucleotide-binding</keyword>
<dbReference type="KEGG" id="sdi:SDIMI_v3c01590"/>
<dbReference type="OrthoDB" id="9815896at2"/>
<dbReference type="PANTHER" id="PTHR33540:SF2">
    <property type="entry name" value="TRNA THREONYLCARBAMOYLADENOSINE BIOSYNTHESIS PROTEIN TSAE"/>
    <property type="match status" value="1"/>
</dbReference>
<evidence type="ECO:0000256" key="1">
    <source>
        <dbReference type="ARBA" id="ARBA00004496"/>
    </source>
</evidence>
<keyword evidence="4" id="KW-0963">Cytoplasm</keyword>
<keyword evidence="5" id="KW-0819">tRNA processing</keyword>
<dbReference type="NCBIfam" id="TIGR00150">
    <property type="entry name" value="T6A_YjeE"/>
    <property type="match status" value="1"/>
</dbReference>
<dbReference type="Gene3D" id="3.40.50.300">
    <property type="entry name" value="P-loop containing nucleotide triphosphate hydrolases"/>
    <property type="match status" value="1"/>
</dbReference>
<evidence type="ECO:0000256" key="5">
    <source>
        <dbReference type="ARBA" id="ARBA00022694"/>
    </source>
</evidence>
<evidence type="ECO:0000313" key="12">
    <source>
        <dbReference type="Proteomes" id="UP000014983"/>
    </source>
</evidence>
<dbReference type="FunCoup" id="S5MDS0">
    <property type="interactions" value="215"/>
</dbReference>
<dbReference type="Pfam" id="PF02367">
    <property type="entry name" value="TsaE"/>
    <property type="match status" value="1"/>
</dbReference>
<evidence type="ECO:0000256" key="3">
    <source>
        <dbReference type="ARBA" id="ARBA00019010"/>
    </source>
</evidence>
<dbReference type="InterPro" id="IPR027417">
    <property type="entry name" value="P-loop_NTPase"/>
</dbReference>
<name>S5MDS0_9MOLU</name>
<dbReference type="eggNOG" id="COG0802">
    <property type="taxonomic scope" value="Bacteria"/>
</dbReference>
<dbReference type="RefSeq" id="WP_020836096.1">
    <property type="nucleotide sequence ID" value="NC_021833.1"/>
</dbReference>
<proteinExistence type="inferred from homology"/>
<evidence type="ECO:0000256" key="10">
    <source>
        <dbReference type="ARBA" id="ARBA00032441"/>
    </source>
</evidence>
<comment type="similarity">
    <text evidence="2">Belongs to the TsaE family.</text>
</comment>
<keyword evidence="8" id="KW-0067">ATP-binding</keyword>
<dbReference type="GO" id="GO:0005524">
    <property type="term" value="F:ATP binding"/>
    <property type="evidence" value="ECO:0007669"/>
    <property type="project" value="UniProtKB-KW"/>
</dbReference>
<dbReference type="PANTHER" id="PTHR33540">
    <property type="entry name" value="TRNA THREONYLCARBAMOYLADENOSINE BIOSYNTHESIS PROTEIN TSAE"/>
    <property type="match status" value="1"/>
</dbReference>
<keyword evidence="12" id="KW-1185">Reference proteome</keyword>
<comment type="subcellular location">
    <subcellularLocation>
        <location evidence="1">Cytoplasm</location>
    </subcellularLocation>
</comment>
<dbReference type="SUPFAM" id="SSF52540">
    <property type="entry name" value="P-loop containing nucleoside triphosphate hydrolases"/>
    <property type="match status" value="1"/>
</dbReference>
<dbReference type="AlphaFoldDB" id="S5MDS0"/>
<dbReference type="InParanoid" id="S5MDS0"/>
<accession>S5MDS0</accession>
<evidence type="ECO:0000313" key="11">
    <source>
        <dbReference type="EMBL" id="AGR41863.1"/>
    </source>
</evidence>
<dbReference type="Proteomes" id="UP000014983">
    <property type="component" value="Chromosome"/>
</dbReference>
<dbReference type="STRING" id="1276221.SDIMI_v3c01590"/>
<reference evidence="11 12" key="1">
    <citation type="journal article" date="2013" name="Genome Biol. Evol.">
        <title>Comparison of metabolic capacities and inference of gene content evolution in mosquito-associated Spiroplasma diminutum and S. taiwanense.</title>
        <authorList>
            <person name="Lo W.S."/>
            <person name="Ku C."/>
            <person name="Chen L.L."/>
            <person name="Chang T.H."/>
            <person name="Kuo C.H."/>
        </authorList>
    </citation>
    <scope>NUCLEOTIDE SEQUENCE [LARGE SCALE GENOMIC DNA]</scope>
    <source>
        <strain evidence="11">CUAS-1</strain>
    </source>
</reference>
<evidence type="ECO:0000256" key="9">
    <source>
        <dbReference type="ARBA" id="ARBA00022842"/>
    </source>
</evidence>
<dbReference type="GO" id="GO:0005737">
    <property type="term" value="C:cytoplasm"/>
    <property type="evidence" value="ECO:0007669"/>
    <property type="project" value="UniProtKB-SubCell"/>
</dbReference>
<gene>
    <name evidence="11" type="ORF">SDIMI_v3c01590</name>
</gene>
<protein>
    <recommendedName>
        <fullName evidence="3">tRNA threonylcarbamoyladenosine biosynthesis protein TsaE</fullName>
    </recommendedName>
    <alternativeName>
        <fullName evidence="10">t(6)A37 threonylcarbamoyladenosine biosynthesis protein TsaE</fullName>
    </alternativeName>
</protein>
<keyword evidence="9" id="KW-0460">Magnesium</keyword>
<dbReference type="GO" id="GO:0046872">
    <property type="term" value="F:metal ion binding"/>
    <property type="evidence" value="ECO:0007669"/>
    <property type="project" value="UniProtKB-KW"/>
</dbReference>
<dbReference type="HOGENOM" id="CLU_087829_5_2_14"/>
<sequence length="138" mass="16187">MRIEVNNIEELNKVSSFIGNKFNPNTCIILDGPMGAGKTTFTKNLLKNYGTTALITSPTFTIMNQYFLNEIKINHIDAYRLTFEEDSQMYLEEMINSFNIVEWSQNLDINYEMYFEVIKIKIEIVDEEKRIFYIEGVN</sequence>
<evidence type="ECO:0000256" key="8">
    <source>
        <dbReference type="ARBA" id="ARBA00022840"/>
    </source>
</evidence>
<evidence type="ECO:0000256" key="4">
    <source>
        <dbReference type="ARBA" id="ARBA00022490"/>
    </source>
</evidence>
<organism evidence="11 12">
    <name type="scientific">Spiroplasma diminutum CUAS-1</name>
    <dbReference type="NCBI Taxonomy" id="1276221"/>
    <lineage>
        <taxon>Bacteria</taxon>
        <taxon>Bacillati</taxon>
        <taxon>Mycoplasmatota</taxon>
        <taxon>Mollicutes</taxon>
        <taxon>Entomoplasmatales</taxon>
        <taxon>Spiroplasmataceae</taxon>
        <taxon>Spiroplasma</taxon>
    </lineage>
</organism>